<feature type="domain" description="GCVT N-terminal" evidence="7">
    <location>
        <begin position="20"/>
        <end position="275"/>
    </location>
</feature>
<reference evidence="9" key="1">
    <citation type="submission" date="2020-05" db="EMBL/GenBank/DDBJ databases">
        <authorList>
            <person name="Chiriac C."/>
            <person name="Salcher M."/>
            <person name="Ghai R."/>
            <person name="Kavagutti S V."/>
        </authorList>
    </citation>
    <scope>NUCLEOTIDE SEQUENCE</scope>
</reference>
<dbReference type="GO" id="GO:0006546">
    <property type="term" value="P:glycine catabolic process"/>
    <property type="evidence" value="ECO:0007669"/>
    <property type="project" value="InterPro"/>
</dbReference>
<dbReference type="FunFam" id="2.40.30.110:FF:000003">
    <property type="entry name" value="Aminomethyltransferase"/>
    <property type="match status" value="1"/>
</dbReference>
<dbReference type="Gene3D" id="3.30.1360.120">
    <property type="entry name" value="Probable tRNA modification gtpase trme, domain 1"/>
    <property type="match status" value="1"/>
</dbReference>
<dbReference type="GO" id="GO:0005960">
    <property type="term" value="C:glycine cleavage complex"/>
    <property type="evidence" value="ECO:0007669"/>
    <property type="project" value="InterPro"/>
</dbReference>
<sequence>MVKLGFWLVYIGSMKSIPLREKHEALGASFTDFGGWEMPVRYSSDLAEHHAVRESAGLFDISHMGELFVEGKESAAFLDFALVGAASEIAIGRAKYSLICNAAGGIIDDLIVYRLGDNAYLIVANASNREAVAASLNERAAGFAVETKDETDSWALLAIQGPKSVEILSSVTNAPLGDLKYYAISEAEISGAKCLLARTGYTGEDGFEIYIPVESAGSVLDALFLAGKDLGLLPAGLACRDTLRLEAGMPLYGHEMNLDVNPYQAGFGKVVRLDKPVDFVGKAALSKLSEVAPEKVLVGLAGEGKRAARADYEVFVEGSDSAIGVVTSGALSPTLGFPVAMAYVDADFAQIGSSVSVDIRGSRTPFKVVKLPFYKRQN</sequence>
<dbReference type="PANTHER" id="PTHR43757">
    <property type="entry name" value="AMINOMETHYLTRANSFERASE"/>
    <property type="match status" value="1"/>
</dbReference>
<dbReference type="AlphaFoldDB" id="A0A6J6JHF7"/>
<keyword evidence="3" id="KW-0032">Aminotransferase</keyword>
<evidence type="ECO:0000259" key="8">
    <source>
        <dbReference type="Pfam" id="PF08669"/>
    </source>
</evidence>
<name>A0A6J6JHF7_9ZZZZ</name>
<dbReference type="GO" id="GO:0008483">
    <property type="term" value="F:transaminase activity"/>
    <property type="evidence" value="ECO:0007669"/>
    <property type="project" value="UniProtKB-KW"/>
</dbReference>
<dbReference type="Gene3D" id="3.30.70.1400">
    <property type="entry name" value="Aminomethyltransferase beta-barrel domains"/>
    <property type="match status" value="1"/>
</dbReference>
<comment type="catalytic activity">
    <reaction evidence="6">
        <text>N(6)-[(R)-S(8)-aminomethyldihydrolipoyl]-L-lysyl-[protein] + (6S)-5,6,7,8-tetrahydrofolate = N(6)-[(R)-dihydrolipoyl]-L-lysyl-[protein] + (6R)-5,10-methylene-5,6,7,8-tetrahydrofolate + NH4(+)</text>
        <dbReference type="Rhea" id="RHEA:16945"/>
        <dbReference type="Rhea" id="RHEA-COMP:10475"/>
        <dbReference type="Rhea" id="RHEA-COMP:10492"/>
        <dbReference type="ChEBI" id="CHEBI:15636"/>
        <dbReference type="ChEBI" id="CHEBI:28938"/>
        <dbReference type="ChEBI" id="CHEBI:57453"/>
        <dbReference type="ChEBI" id="CHEBI:83100"/>
        <dbReference type="ChEBI" id="CHEBI:83143"/>
        <dbReference type="EC" id="2.1.2.10"/>
    </reaction>
</comment>
<dbReference type="SUPFAM" id="SSF103025">
    <property type="entry name" value="Folate-binding domain"/>
    <property type="match status" value="1"/>
</dbReference>
<dbReference type="PANTHER" id="PTHR43757:SF2">
    <property type="entry name" value="AMINOMETHYLTRANSFERASE, MITOCHONDRIAL"/>
    <property type="match status" value="1"/>
</dbReference>
<dbReference type="EC" id="2.1.2.10" evidence="2"/>
<keyword evidence="4" id="KW-0808">Transferase</keyword>
<protein>
    <recommendedName>
        <fullName evidence="2">aminomethyltransferase</fullName>
        <ecNumber evidence="2">2.1.2.10</ecNumber>
    </recommendedName>
    <alternativeName>
        <fullName evidence="5">Glycine cleavage system T protein</fullName>
    </alternativeName>
</protein>
<dbReference type="PIRSF" id="PIRSF006487">
    <property type="entry name" value="GcvT"/>
    <property type="match status" value="1"/>
</dbReference>
<comment type="similarity">
    <text evidence="1">Belongs to the GcvT family.</text>
</comment>
<dbReference type="NCBIfam" id="TIGR00528">
    <property type="entry name" value="gcvT"/>
    <property type="match status" value="1"/>
</dbReference>
<dbReference type="GO" id="GO:0004047">
    <property type="term" value="F:aminomethyltransferase activity"/>
    <property type="evidence" value="ECO:0007669"/>
    <property type="project" value="UniProtKB-EC"/>
</dbReference>
<gene>
    <name evidence="9" type="ORF">UFOPK2032_00939</name>
</gene>
<dbReference type="EMBL" id="CAEZVM010000041">
    <property type="protein sequence ID" value="CAB4635934.1"/>
    <property type="molecule type" value="Genomic_DNA"/>
</dbReference>
<accession>A0A6J6JHF7</accession>
<dbReference type="Gene3D" id="2.40.30.110">
    <property type="entry name" value="Aminomethyltransferase beta-barrel domains"/>
    <property type="match status" value="1"/>
</dbReference>
<evidence type="ECO:0000313" key="9">
    <source>
        <dbReference type="EMBL" id="CAB4635934.1"/>
    </source>
</evidence>
<dbReference type="InterPro" id="IPR006222">
    <property type="entry name" value="GCVT_N"/>
</dbReference>
<dbReference type="InterPro" id="IPR013977">
    <property type="entry name" value="GcvT_C"/>
</dbReference>
<dbReference type="InterPro" id="IPR029043">
    <property type="entry name" value="GcvT/YgfZ_C"/>
</dbReference>
<evidence type="ECO:0000256" key="5">
    <source>
        <dbReference type="ARBA" id="ARBA00031395"/>
    </source>
</evidence>
<dbReference type="InterPro" id="IPR027266">
    <property type="entry name" value="TrmE/GcvT-like"/>
</dbReference>
<dbReference type="GO" id="GO:0005829">
    <property type="term" value="C:cytosol"/>
    <property type="evidence" value="ECO:0007669"/>
    <property type="project" value="TreeGrafter"/>
</dbReference>
<dbReference type="NCBIfam" id="NF001567">
    <property type="entry name" value="PRK00389.1"/>
    <property type="match status" value="1"/>
</dbReference>
<dbReference type="Pfam" id="PF08669">
    <property type="entry name" value="GCV_T_C"/>
    <property type="match status" value="1"/>
</dbReference>
<organism evidence="9">
    <name type="scientific">freshwater metagenome</name>
    <dbReference type="NCBI Taxonomy" id="449393"/>
    <lineage>
        <taxon>unclassified sequences</taxon>
        <taxon>metagenomes</taxon>
        <taxon>ecological metagenomes</taxon>
    </lineage>
</organism>
<evidence type="ECO:0000256" key="2">
    <source>
        <dbReference type="ARBA" id="ARBA00012616"/>
    </source>
</evidence>
<dbReference type="SUPFAM" id="SSF101790">
    <property type="entry name" value="Aminomethyltransferase beta-barrel domain"/>
    <property type="match status" value="1"/>
</dbReference>
<evidence type="ECO:0000256" key="1">
    <source>
        <dbReference type="ARBA" id="ARBA00008609"/>
    </source>
</evidence>
<evidence type="ECO:0000256" key="3">
    <source>
        <dbReference type="ARBA" id="ARBA00022576"/>
    </source>
</evidence>
<evidence type="ECO:0000256" key="4">
    <source>
        <dbReference type="ARBA" id="ARBA00022679"/>
    </source>
</evidence>
<dbReference type="Gene3D" id="4.10.1250.10">
    <property type="entry name" value="Aminomethyltransferase fragment"/>
    <property type="match status" value="1"/>
</dbReference>
<dbReference type="HAMAP" id="MF_00259">
    <property type="entry name" value="GcvT"/>
    <property type="match status" value="1"/>
</dbReference>
<evidence type="ECO:0000256" key="6">
    <source>
        <dbReference type="ARBA" id="ARBA00047665"/>
    </source>
</evidence>
<feature type="domain" description="Aminomethyltransferase C-terminal" evidence="8">
    <location>
        <begin position="295"/>
        <end position="375"/>
    </location>
</feature>
<dbReference type="InterPro" id="IPR022903">
    <property type="entry name" value="GcvT_bac"/>
</dbReference>
<dbReference type="InterPro" id="IPR028896">
    <property type="entry name" value="GcvT/YgfZ/DmdA"/>
</dbReference>
<dbReference type="Pfam" id="PF01571">
    <property type="entry name" value="GCV_T"/>
    <property type="match status" value="1"/>
</dbReference>
<proteinExistence type="inferred from homology"/>
<dbReference type="InterPro" id="IPR006223">
    <property type="entry name" value="GcvT"/>
</dbReference>
<evidence type="ECO:0000259" key="7">
    <source>
        <dbReference type="Pfam" id="PF01571"/>
    </source>
</evidence>